<dbReference type="Pfam" id="PF03760">
    <property type="entry name" value="LEA_1"/>
    <property type="match status" value="1"/>
</dbReference>
<protein>
    <submittedName>
        <fullName evidence="3">Uncharacterized protein</fullName>
    </submittedName>
</protein>
<evidence type="ECO:0000256" key="1">
    <source>
        <dbReference type="ARBA" id="ARBA00010975"/>
    </source>
</evidence>
<name>A0A2G9FX63_9LAMI</name>
<dbReference type="InterPro" id="IPR005513">
    <property type="entry name" value="LEA_1"/>
</dbReference>
<evidence type="ECO:0000313" key="3">
    <source>
        <dbReference type="EMBL" id="PIM97484.1"/>
    </source>
</evidence>
<feature type="region of interest" description="Disordered" evidence="2">
    <location>
        <begin position="1"/>
        <end position="139"/>
    </location>
</feature>
<feature type="compositionally biased region" description="Basic and acidic residues" evidence="2">
    <location>
        <begin position="36"/>
        <end position="60"/>
    </location>
</feature>
<dbReference type="AlphaFoldDB" id="A0A2G9FX63"/>
<dbReference type="EMBL" id="NKXS01009612">
    <property type="protein sequence ID" value="PIM97484.1"/>
    <property type="molecule type" value="Genomic_DNA"/>
</dbReference>
<dbReference type="PANTHER" id="PTHR33493">
    <property type="entry name" value="LATE EMBRYOGENESIS ABUNDANT PROTEIN 6-RELATED"/>
    <property type="match status" value="1"/>
</dbReference>
<reference evidence="4" key="1">
    <citation type="journal article" date="2018" name="Gigascience">
        <title>Genome assembly of the Pink Ipe (Handroanthus impetiginosus, Bignoniaceae), a highly valued, ecologically keystone Neotropical timber forest tree.</title>
        <authorList>
            <person name="Silva-Junior O.B."/>
            <person name="Grattapaglia D."/>
            <person name="Novaes E."/>
            <person name="Collevatti R.G."/>
        </authorList>
    </citation>
    <scope>NUCLEOTIDE SEQUENCE [LARGE SCALE GENOMIC DNA]</scope>
    <source>
        <strain evidence="4">cv. UFG-1</strain>
    </source>
</reference>
<keyword evidence="4" id="KW-1185">Reference proteome</keyword>
<comment type="caution">
    <text evidence="3">The sequence shown here is derived from an EMBL/GenBank/DDBJ whole genome shotgun (WGS) entry which is preliminary data.</text>
</comment>
<evidence type="ECO:0000256" key="2">
    <source>
        <dbReference type="SAM" id="MobiDB-lite"/>
    </source>
</evidence>
<dbReference type="STRING" id="429701.A0A2G9FX63"/>
<dbReference type="GO" id="GO:0009793">
    <property type="term" value="P:embryo development ending in seed dormancy"/>
    <property type="evidence" value="ECO:0007669"/>
    <property type="project" value="InterPro"/>
</dbReference>
<dbReference type="PANTHER" id="PTHR33493:SF2">
    <property type="entry name" value="LATE EMBRYOGENESIS ABUNDANT PROTEIN 46"/>
    <property type="match status" value="1"/>
</dbReference>
<sequence length="139" mass="14253">MQTIKETAANAAASAKSGMEKTKAAFQVETMSADNPTEKEMATEKKEEKMNQAETDKQGAHEQNAATKEEVGSGESYSYSTTGEAGKPSGEPAGQVTEGTIKSHPIGRATGMGRPTTAHNAHVGAAANKGYGTGGAYSG</sequence>
<comment type="similarity">
    <text evidence="1">Belongs to the LEA type 1 family.</text>
</comment>
<evidence type="ECO:0000313" key="4">
    <source>
        <dbReference type="Proteomes" id="UP000231279"/>
    </source>
</evidence>
<dbReference type="Proteomes" id="UP000231279">
    <property type="component" value="Unassembled WGS sequence"/>
</dbReference>
<gene>
    <name evidence="3" type="ORF">CDL12_30043</name>
</gene>
<feature type="compositionally biased region" description="Low complexity" evidence="2">
    <location>
        <begin position="73"/>
        <end position="84"/>
    </location>
</feature>
<accession>A0A2G9FX63</accession>
<proteinExistence type="inferred from homology"/>
<dbReference type="OrthoDB" id="758082at2759"/>
<organism evidence="3 4">
    <name type="scientific">Handroanthus impetiginosus</name>
    <dbReference type="NCBI Taxonomy" id="429701"/>
    <lineage>
        <taxon>Eukaryota</taxon>
        <taxon>Viridiplantae</taxon>
        <taxon>Streptophyta</taxon>
        <taxon>Embryophyta</taxon>
        <taxon>Tracheophyta</taxon>
        <taxon>Spermatophyta</taxon>
        <taxon>Magnoliopsida</taxon>
        <taxon>eudicotyledons</taxon>
        <taxon>Gunneridae</taxon>
        <taxon>Pentapetalae</taxon>
        <taxon>asterids</taxon>
        <taxon>lamiids</taxon>
        <taxon>Lamiales</taxon>
        <taxon>Bignoniaceae</taxon>
        <taxon>Crescentiina</taxon>
        <taxon>Tabebuia alliance</taxon>
        <taxon>Handroanthus</taxon>
    </lineage>
</organism>